<dbReference type="EMBL" id="JACHIQ010000002">
    <property type="protein sequence ID" value="MBB6067883.1"/>
    <property type="molecule type" value="Genomic_DNA"/>
</dbReference>
<proteinExistence type="predicted"/>
<comment type="caution">
    <text evidence="2">The sequence shown here is derived from an EMBL/GenBank/DDBJ whole genome shotgun (WGS) entry which is preliminary data.</text>
</comment>
<dbReference type="Proteomes" id="UP000584706">
    <property type="component" value="Unassembled WGS sequence"/>
</dbReference>
<dbReference type="Gene3D" id="1.20.120.330">
    <property type="entry name" value="Nucleotidyltransferases domain 2"/>
    <property type="match status" value="1"/>
</dbReference>
<evidence type="ECO:0000256" key="1">
    <source>
        <dbReference type="SAM" id="MobiDB-lite"/>
    </source>
</evidence>
<accession>A0A7J9S0W0</accession>
<sequence length="174" mass="20012">MTGFSSIGSGSGATTEDDSMDPKHFKNVANYLEGLTTIKCNEESLLRTSISRYYYYIYLKIRKLVLSIDTRDGLEDKLSEGGAHTILRKYIKKAMDTIEARGFTLRKAHRTPSFLENAHTERKRADYRLKEKITIKHVEKIKGFVDELEEVLEELQDCLFKLQGMNRLPNVDSL</sequence>
<protein>
    <recommendedName>
        <fullName evidence="4">HEPN domain-containing protein</fullName>
    </recommendedName>
</protein>
<organism evidence="2 3">
    <name type="scientific">Methanococcus maripaludis</name>
    <name type="common">Methanococcus deltae</name>
    <dbReference type="NCBI Taxonomy" id="39152"/>
    <lineage>
        <taxon>Archaea</taxon>
        <taxon>Methanobacteriati</taxon>
        <taxon>Methanobacteriota</taxon>
        <taxon>Methanomada group</taxon>
        <taxon>Methanococci</taxon>
        <taxon>Methanococcales</taxon>
        <taxon>Methanococcaceae</taxon>
        <taxon>Methanococcus</taxon>
    </lineage>
</organism>
<feature type="compositionally biased region" description="Polar residues" evidence="1">
    <location>
        <begin position="1"/>
        <end position="14"/>
    </location>
</feature>
<dbReference type="RefSeq" id="WP_183546951.1">
    <property type="nucleotide sequence ID" value="NZ_JACHIQ010000002.1"/>
</dbReference>
<evidence type="ECO:0008006" key="4">
    <source>
        <dbReference type="Google" id="ProtNLM"/>
    </source>
</evidence>
<evidence type="ECO:0000313" key="2">
    <source>
        <dbReference type="EMBL" id="MBB6067883.1"/>
    </source>
</evidence>
<evidence type="ECO:0000313" key="3">
    <source>
        <dbReference type="Proteomes" id="UP000584706"/>
    </source>
</evidence>
<name>A0A7J9S0W0_METMI</name>
<gene>
    <name evidence="2" type="ORF">HNP97_001393</name>
</gene>
<reference evidence="2 3" key="1">
    <citation type="submission" date="2020-08" db="EMBL/GenBank/DDBJ databases">
        <title>Genomic Encyclopedia of Type Strains, Phase IV (KMG-V): Genome sequencing to study the core and pangenomes of soil and plant-associated prokaryotes.</title>
        <authorList>
            <person name="Whitman W."/>
        </authorList>
    </citation>
    <scope>NUCLEOTIDE SEQUENCE [LARGE SCALE GENOMIC DNA]</scope>
    <source>
        <strain evidence="2 3">DSM 7078</strain>
    </source>
</reference>
<dbReference type="AlphaFoldDB" id="A0A7J9S0W0"/>
<feature type="region of interest" description="Disordered" evidence="1">
    <location>
        <begin position="1"/>
        <end position="21"/>
    </location>
</feature>